<dbReference type="CDD" id="cd01673">
    <property type="entry name" value="dNK"/>
    <property type="match status" value="1"/>
</dbReference>
<feature type="binding site" evidence="8">
    <location>
        <begin position="180"/>
        <end position="182"/>
    </location>
    <ligand>
        <name>ATP</name>
        <dbReference type="ChEBI" id="CHEBI:30616"/>
    </ligand>
</feature>
<evidence type="ECO:0000256" key="7">
    <source>
        <dbReference type="PIRSR" id="PIRSR000705-2"/>
    </source>
</evidence>
<keyword evidence="2" id="KW-0808">Transferase</keyword>
<feature type="binding site" evidence="7">
    <location>
        <position position="54"/>
    </location>
    <ligand>
        <name>substrate</name>
    </ligand>
</feature>
<dbReference type="PANTHER" id="PTHR10513:SF35">
    <property type="entry name" value="DEOXYADENOSINE KINASE"/>
    <property type="match status" value="1"/>
</dbReference>
<dbReference type="InterPro" id="IPR027417">
    <property type="entry name" value="P-loop_NTPase"/>
</dbReference>
<accession>A0AAE3QKY1</accession>
<keyword evidence="3 8" id="KW-0547">Nucleotide-binding</keyword>
<proteinExistence type="inferred from homology"/>
<protein>
    <submittedName>
        <fullName evidence="10">Deoxynucleoside kinase</fullName>
    </submittedName>
</protein>
<dbReference type="RefSeq" id="WP_313975528.1">
    <property type="nucleotide sequence ID" value="NZ_JASJOS010000001.1"/>
</dbReference>
<evidence type="ECO:0000256" key="6">
    <source>
        <dbReference type="PIRSR" id="PIRSR000705-1"/>
    </source>
</evidence>
<evidence type="ECO:0000313" key="10">
    <source>
        <dbReference type="EMBL" id="MDJ1479390.1"/>
    </source>
</evidence>
<evidence type="ECO:0000256" key="4">
    <source>
        <dbReference type="ARBA" id="ARBA00022777"/>
    </source>
</evidence>
<dbReference type="SUPFAM" id="SSF52540">
    <property type="entry name" value="P-loop containing nucleoside triphosphate hydrolases"/>
    <property type="match status" value="1"/>
</dbReference>
<keyword evidence="4 10" id="KW-0418">Kinase</keyword>
<feature type="binding site" evidence="7">
    <location>
        <position position="79"/>
    </location>
    <ligand>
        <name>substrate</name>
    </ligand>
</feature>
<evidence type="ECO:0000256" key="1">
    <source>
        <dbReference type="ARBA" id="ARBA00007420"/>
    </source>
</evidence>
<dbReference type="PIRSF" id="PIRSF000705">
    <property type="entry name" value="DNK"/>
    <property type="match status" value="1"/>
</dbReference>
<dbReference type="InterPro" id="IPR002624">
    <property type="entry name" value="DCK/DGK"/>
</dbReference>
<feature type="binding site" evidence="7">
    <location>
        <position position="31"/>
    </location>
    <ligand>
        <name>substrate</name>
    </ligand>
</feature>
<dbReference type="FunFam" id="3.40.50.300:FF:000659">
    <property type="entry name" value="Deoxyguanosine kinase"/>
    <property type="match status" value="1"/>
</dbReference>
<evidence type="ECO:0000256" key="5">
    <source>
        <dbReference type="ARBA" id="ARBA00022840"/>
    </source>
</evidence>
<evidence type="ECO:0000259" key="9">
    <source>
        <dbReference type="Pfam" id="PF01712"/>
    </source>
</evidence>
<reference evidence="10" key="1">
    <citation type="submission" date="2023-05" db="EMBL/GenBank/DDBJ databases">
        <authorList>
            <person name="Zhang X."/>
        </authorList>
    </citation>
    <scope>NUCLEOTIDE SEQUENCE</scope>
    <source>
        <strain evidence="10">YF14B1</strain>
    </source>
</reference>
<name>A0AAE3QKY1_9BACT</name>
<gene>
    <name evidence="10" type="ORF">QNI16_02770</name>
</gene>
<comment type="caution">
    <text evidence="10">The sequence shown here is derived from an EMBL/GenBank/DDBJ whole genome shotgun (WGS) entry which is preliminary data.</text>
</comment>
<dbReference type="Gene3D" id="3.40.50.300">
    <property type="entry name" value="P-loop containing nucleotide triphosphate hydrolases"/>
    <property type="match status" value="1"/>
</dbReference>
<dbReference type="EMBL" id="JASJOS010000001">
    <property type="protein sequence ID" value="MDJ1479390.1"/>
    <property type="molecule type" value="Genomic_DNA"/>
</dbReference>
<dbReference type="AlphaFoldDB" id="A0AAE3QKY1"/>
<dbReference type="InterPro" id="IPR050566">
    <property type="entry name" value="Deoxyribonucleoside_kinase"/>
</dbReference>
<evidence type="ECO:0000256" key="8">
    <source>
        <dbReference type="PIRSR" id="PIRSR000705-3"/>
    </source>
</evidence>
<evidence type="ECO:0000313" key="11">
    <source>
        <dbReference type="Proteomes" id="UP001241110"/>
    </source>
</evidence>
<feature type="domain" description="Deoxynucleoside kinase" evidence="9">
    <location>
        <begin position="3"/>
        <end position="198"/>
    </location>
</feature>
<evidence type="ECO:0000256" key="3">
    <source>
        <dbReference type="ARBA" id="ARBA00022741"/>
    </source>
</evidence>
<dbReference type="Pfam" id="PF01712">
    <property type="entry name" value="dNK"/>
    <property type="match status" value="1"/>
</dbReference>
<comment type="similarity">
    <text evidence="1">Belongs to the DCK/DGK family.</text>
</comment>
<dbReference type="GO" id="GO:0019136">
    <property type="term" value="F:deoxynucleoside kinase activity"/>
    <property type="evidence" value="ECO:0007669"/>
    <property type="project" value="InterPro"/>
</dbReference>
<dbReference type="GO" id="GO:0005737">
    <property type="term" value="C:cytoplasm"/>
    <property type="evidence" value="ECO:0007669"/>
    <property type="project" value="TreeGrafter"/>
</dbReference>
<feature type="binding site" evidence="7">
    <location>
        <position position="145"/>
    </location>
    <ligand>
        <name>substrate</name>
    </ligand>
</feature>
<feature type="active site" description="Proton acceptor" evidence="6">
    <location>
        <position position="78"/>
    </location>
</feature>
<keyword evidence="5 8" id="KW-0067">ATP-binding</keyword>
<dbReference type="Proteomes" id="UP001241110">
    <property type="component" value="Unassembled WGS sequence"/>
</dbReference>
<dbReference type="GO" id="GO:0005524">
    <property type="term" value="F:ATP binding"/>
    <property type="evidence" value="ECO:0007669"/>
    <property type="project" value="UniProtKB-KW"/>
</dbReference>
<dbReference type="PANTHER" id="PTHR10513">
    <property type="entry name" value="DEOXYNUCLEOSIDE KINASE"/>
    <property type="match status" value="1"/>
</dbReference>
<feature type="binding site" evidence="8">
    <location>
        <begin position="7"/>
        <end position="15"/>
    </location>
    <ligand>
        <name>ATP</name>
        <dbReference type="ChEBI" id="CHEBI:30616"/>
    </ligand>
</feature>
<feature type="binding site" evidence="7">
    <location>
        <position position="43"/>
    </location>
    <ligand>
        <name>substrate</name>
    </ligand>
</feature>
<evidence type="ECO:0000256" key="2">
    <source>
        <dbReference type="ARBA" id="ARBA00022679"/>
    </source>
</evidence>
<dbReference type="InterPro" id="IPR031314">
    <property type="entry name" value="DNK_dom"/>
</dbReference>
<sequence>MHIAIAGNIGAGKTTLAGLLASHYGWEALKEMPDENPYLADFYEDMPRWAFQVQVHFLTSRFDQLMQISQAKHSVIQDRTIYEDAFVFAKNLHDSEIMSTQDYQTYHRLFDIIMQLVRPPDLLIFLDAGLPKLTLQVKKRGRLYEQSVDITYLATLQKHYQNWIRSYQESPMLYIDVNELDFLNKPEDFQMIVQKINQRLSI</sequence>
<feature type="binding site" evidence="7">
    <location>
        <position position="84"/>
    </location>
    <ligand>
        <name>substrate</name>
    </ligand>
</feature>
<organism evidence="10 11">
    <name type="scientific">Xanthocytophaga flava</name>
    <dbReference type="NCBI Taxonomy" id="3048013"/>
    <lineage>
        <taxon>Bacteria</taxon>
        <taxon>Pseudomonadati</taxon>
        <taxon>Bacteroidota</taxon>
        <taxon>Cytophagia</taxon>
        <taxon>Cytophagales</taxon>
        <taxon>Rhodocytophagaceae</taxon>
        <taxon>Xanthocytophaga</taxon>
    </lineage>
</organism>